<keyword evidence="2" id="KW-1185">Reference proteome</keyword>
<dbReference type="AlphaFoldDB" id="A0A1M5TSC7"/>
<evidence type="ECO:0000313" key="2">
    <source>
        <dbReference type="Proteomes" id="UP000184268"/>
    </source>
</evidence>
<organism evidence="1 2">
    <name type="scientific">Ferrimonas marina</name>
    <dbReference type="NCBI Taxonomy" id="299255"/>
    <lineage>
        <taxon>Bacteria</taxon>
        <taxon>Pseudomonadati</taxon>
        <taxon>Pseudomonadota</taxon>
        <taxon>Gammaproteobacteria</taxon>
        <taxon>Alteromonadales</taxon>
        <taxon>Ferrimonadaceae</taxon>
        <taxon>Ferrimonas</taxon>
    </lineage>
</organism>
<dbReference type="RefSeq" id="WP_067656043.1">
    <property type="nucleotide sequence ID" value="NZ_FQXG01000003.1"/>
</dbReference>
<sequence>MSRSRFPSPETDDIKKAQALLQELESQAHTLRTALSNLDFMASASKNLVEIESGDHLRQLLKERMEEDSIESSLLSLQTEIPGRTLSRIIKDPDSAKFGNLHSIATELGLKICIVK</sequence>
<dbReference type="EMBL" id="FQXG01000003">
    <property type="protein sequence ID" value="SHH53516.1"/>
    <property type="molecule type" value="Genomic_DNA"/>
</dbReference>
<accession>A0A1M5TSC7</accession>
<evidence type="ECO:0000313" key="1">
    <source>
        <dbReference type="EMBL" id="SHH53516.1"/>
    </source>
</evidence>
<dbReference type="STRING" id="299255.SAMN02745129_2255"/>
<gene>
    <name evidence="1" type="ORF">SAMN02745129_2255</name>
</gene>
<protein>
    <submittedName>
        <fullName evidence="1">Uncharacterized protein</fullName>
    </submittedName>
</protein>
<name>A0A1M5TSC7_9GAMM</name>
<dbReference type="Proteomes" id="UP000184268">
    <property type="component" value="Unassembled WGS sequence"/>
</dbReference>
<reference evidence="1 2" key="1">
    <citation type="submission" date="2016-11" db="EMBL/GenBank/DDBJ databases">
        <authorList>
            <person name="Jaros S."/>
            <person name="Januszkiewicz K."/>
            <person name="Wedrychowicz H."/>
        </authorList>
    </citation>
    <scope>NUCLEOTIDE SEQUENCE [LARGE SCALE GENOMIC DNA]</scope>
    <source>
        <strain evidence="1 2">DSM 16917</strain>
    </source>
</reference>
<proteinExistence type="predicted"/>